<dbReference type="RefSeq" id="WP_313761672.1">
    <property type="nucleotide sequence ID" value="NZ_BAAAVH010000049.1"/>
</dbReference>
<feature type="region of interest" description="Disordered" evidence="1">
    <location>
        <begin position="1"/>
        <end position="44"/>
    </location>
</feature>
<dbReference type="EMBL" id="JBHSOD010000010">
    <property type="protein sequence ID" value="MFC5885508.1"/>
    <property type="molecule type" value="Genomic_DNA"/>
</dbReference>
<sequence length="110" mass="11674">MAGYTVRPDELDGAGKAGKEVAGQMRGELPAYTQEHYSDPKSADAPSNGLYGWKIGSAADRCWDVWHTHLNNLAGQLEGAAGNLITTAENYRKAEQTGVLRLDGTPGGAQ</sequence>
<evidence type="ECO:0000313" key="2">
    <source>
        <dbReference type="EMBL" id="MFC5885508.1"/>
    </source>
</evidence>
<evidence type="ECO:0000313" key="3">
    <source>
        <dbReference type="Proteomes" id="UP001596067"/>
    </source>
</evidence>
<keyword evidence="3" id="KW-1185">Reference proteome</keyword>
<dbReference type="Proteomes" id="UP001596067">
    <property type="component" value="Unassembled WGS sequence"/>
</dbReference>
<accession>A0ABW1EV61</accession>
<organism evidence="2 3">
    <name type="scientific">Kitasatospora aburaviensis</name>
    <dbReference type="NCBI Taxonomy" id="67265"/>
    <lineage>
        <taxon>Bacteria</taxon>
        <taxon>Bacillati</taxon>
        <taxon>Actinomycetota</taxon>
        <taxon>Actinomycetes</taxon>
        <taxon>Kitasatosporales</taxon>
        <taxon>Streptomycetaceae</taxon>
        <taxon>Kitasatospora</taxon>
    </lineage>
</organism>
<protein>
    <submittedName>
        <fullName evidence="2">Type VII secretion target</fullName>
    </submittedName>
</protein>
<evidence type="ECO:0000256" key="1">
    <source>
        <dbReference type="SAM" id="MobiDB-lite"/>
    </source>
</evidence>
<reference evidence="3" key="1">
    <citation type="journal article" date="2019" name="Int. J. Syst. Evol. Microbiol.">
        <title>The Global Catalogue of Microorganisms (GCM) 10K type strain sequencing project: providing services to taxonomists for standard genome sequencing and annotation.</title>
        <authorList>
            <consortium name="The Broad Institute Genomics Platform"/>
            <consortium name="The Broad Institute Genome Sequencing Center for Infectious Disease"/>
            <person name="Wu L."/>
            <person name="Ma J."/>
        </authorList>
    </citation>
    <scope>NUCLEOTIDE SEQUENCE [LARGE SCALE GENOMIC DNA]</scope>
    <source>
        <strain evidence="3">CGMCC 4.1469</strain>
    </source>
</reference>
<name>A0ABW1EV61_9ACTN</name>
<proteinExistence type="predicted"/>
<comment type="caution">
    <text evidence="2">The sequence shown here is derived from an EMBL/GenBank/DDBJ whole genome shotgun (WGS) entry which is preliminary data.</text>
</comment>
<gene>
    <name evidence="2" type="ORF">ACFP0N_11050</name>
</gene>